<sequence>MTVTTRTATAPGIGVGAGKGLIGLRERVALVGGWFDAGPSADGFVVRARIPA</sequence>
<accession>A0ABV3LE41</accession>
<dbReference type="Proteomes" id="UP001553715">
    <property type="component" value="Unassembled WGS sequence"/>
</dbReference>
<dbReference type="EMBL" id="JBFBMH010000001">
    <property type="protein sequence ID" value="MEW1973685.1"/>
    <property type="molecule type" value="Genomic_DNA"/>
</dbReference>
<comment type="caution">
    <text evidence="1">The sequence shown here is derived from an EMBL/GenBank/DDBJ whole genome shotgun (WGS) entry which is preliminary data.</text>
</comment>
<evidence type="ECO:0008006" key="3">
    <source>
        <dbReference type="Google" id="ProtNLM"/>
    </source>
</evidence>
<organism evidence="1 2">
    <name type="scientific">Microbacterium profundi</name>
    <dbReference type="NCBI Taxonomy" id="450380"/>
    <lineage>
        <taxon>Bacteria</taxon>
        <taxon>Bacillati</taxon>
        <taxon>Actinomycetota</taxon>
        <taxon>Actinomycetes</taxon>
        <taxon>Micrococcales</taxon>
        <taxon>Microbacteriaceae</taxon>
        <taxon>Microbacterium</taxon>
    </lineage>
</organism>
<keyword evidence="2" id="KW-1185">Reference proteome</keyword>
<proteinExistence type="predicted"/>
<dbReference type="RefSeq" id="WP_160175065.1">
    <property type="nucleotide sequence ID" value="NZ_JBFBMH010000001.1"/>
</dbReference>
<reference evidence="1 2" key="1">
    <citation type="submission" date="2024-06" db="EMBL/GenBank/DDBJ databases">
        <title>The Natural Products Discovery Center: Release of the First 8490 Sequenced Strains for Exploring Actinobacteria Biosynthetic Diversity.</title>
        <authorList>
            <person name="Kalkreuter E."/>
            <person name="Kautsar S.A."/>
            <person name="Yang D."/>
            <person name="Bader C.D."/>
            <person name="Teijaro C.N."/>
            <person name="Fluegel L."/>
            <person name="Davis C.M."/>
            <person name="Simpson J.R."/>
            <person name="Lauterbach L."/>
            <person name="Steele A.D."/>
            <person name="Gui C."/>
            <person name="Meng S."/>
            <person name="Li G."/>
            <person name="Viehrig K."/>
            <person name="Ye F."/>
            <person name="Su P."/>
            <person name="Kiefer A.F."/>
            <person name="Nichols A."/>
            <person name="Cepeda A.J."/>
            <person name="Yan W."/>
            <person name="Fan B."/>
            <person name="Jiang Y."/>
            <person name="Adhikari A."/>
            <person name="Zheng C.-J."/>
            <person name="Schuster L."/>
            <person name="Cowan T.M."/>
            <person name="Smanski M.J."/>
            <person name="Chevrette M.G."/>
            <person name="De Carvalho L.P.S."/>
            <person name="Shen B."/>
        </authorList>
    </citation>
    <scope>NUCLEOTIDE SEQUENCE [LARGE SCALE GENOMIC DNA]</scope>
    <source>
        <strain evidence="1 2">NPDC077434</strain>
    </source>
</reference>
<evidence type="ECO:0000313" key="1">
    <source>
        <dbReference type="EMBL" id="MEW1973685.1"/>
    </source>
</evidence>
<gene>
    <name evidence="1" type="ORF">AB0301_01195</name>
</gene>
<dbReference type="Gene3D" id="3.30.565.10">
    <property type="entry name" value="Histidine kinase-like ATPase, C-terminal domain"/>
    <property type="match status" value="1"/>
</dbReference>
<evidence type="ECO:0000313" key="2">
    <source>
        <dbReference type="Proteomes" id="UP001553715"/>
    </source>
</evidence>
<protein>
    <recommendedName>
        <fullName evidence="3">Two-component sensor histidine kinase</fullName>
    </recommendedName>
</protein>
<dbReference type="InterPro" id="IPR036890">
    <property type="entry name" value="HATPase_C_sf"/>
</dbReference>
<name>A0ABV3LE41_9MICO</name>